<accession>A0AAJ0D894</accession>
<evidence type="ECO:0000313" key="2">
    <source>
        <dbReference type="Proteomes" id="UP001271007"/>
    </source>
</evidence>
<gene>
    <name evidence="1" type="ORF">LTR09_009740</name>
</gene>
<dbReference type="Proteomes" id="UP001271007">
    <property type="component" value="Unassembled WGS sequence"/>
</dbReference>
<dbReference type="AlphaFoldDB" id="A0AAJ0D894"/>
<organism evidence="1 2">
    <name type="scientific">Extremus antarcticus</name>
    <dbReference type="NCBI Taxonomy" id="702011"/>
    <lineage>
        <taxon>Eukaryota</taxon>
        <taxon>Fungi</taxon>
        <taxon>Dikarya</taxon>
        <taxon>Ascomycota</taxon>
        <taxon>Pezizomycotina</taxon>
        <taxon>Dothideomycetes</taxon>
        <taxon>Dothideomycetidae</taxon>
        <taxon>Mycosphaerellales</taxon>
        <taxon>Extremaceae</taxon>
        <taxon>Extremus</taxon>
    </lineage>
</organism>
<protein>
    <submittedName>
        <fullName evidence="1">Uncharacterized protein</fullName>
    </submittedName>
</protein>
<proteinExistence type="predicted"/>
<keyword evidence="2" id="KW-1185">Reference proteome</keyword>
<dbReference type="EMBL" id="JAWDJX010000044">
    <property type="protein sequence ID" value="KAK3048845.1"/>
    <property type="molecule type" value="Genomic_DNA"/>
</dbReference>
<sequence>MRGPVKEDLNFFWTNPPTPVDSEGQITTTFDKHFGQKLIGVPFYFLFGDPALAAIYVAYNEAPVKPVVLRTEEILACLEKAAVVVPKLISHFAIGQRSTEQKLELPPPIHSLKTLATLACIYESLPGATIALCIAKAPLAEAKWMSDTALELDAHAGVDPRATKTFRDPSLGAKTTEVASSATGLETIMAMSSSDSLFVATLLVNDPAGCPDALISRIQGNIGRAGISMLIPPSQTVQATDSDDWNLVEHATFDGKLKDSFGATSLHLSFTEFSLAVDTGKRGGRSTEIVLLETVISVHDRGRRIADIDVM</sequence>
<name>A0AAJ0D894_9PEZI</name>
<comment type="caution">
    <text evidence="1">The sequence shown here is derived from an EMBL/GenBank/DDBJ whole genome shotgun (WGS) entry which is preliminary data.</text>
</comment>
<reference evidence="1" key="1">
    <citation type="submission" date="2023-04" db="EMBL/GenBank/DDBJ databases">
        <title>Black Yeasts Isolated from many extreme environments.</title>
        <authorList>
            <person name="Coleine C."/>
            <person name="Stajich J.E."/>
            <person name="Selbmann L."/>
        </authorList>
    </citation>
    <scope>NUCLEOTIDE SEQUENCE</scope>
    <source>
        <strain evidence="1">CCFEE 5312</strain>
    </source>
</reference>
<evidence type="ECO:0000313" key="1">
    <source>
        <dbReference type="EMBL" id="KAK3048845.1"/>
    </source>
</evidence>